<feature type="coiled-coil region" evidence="6">
    <location>
        <begin position="130"/>
        <end position="167"/>
    </location>
</feature>
<dbReference type="GO" id="GO:0000155">
    <property type="term" value="F:phosphorelay sensor kinase activity"/>
    <property type="evidence" value="ECO:0007669"/>
    <property type="project" value="InterPro"/>
</dbReference>
<accession>A0A8T8DWI7</accession>
<dbReference type="FunFam" id="3.30.565.10:FF:000006">
    <property type="entry name" value="Sensor histidine kinase WalK"/>
    <property type="match status" value="1"/>
</dbReference>
<dbReference type="InterPro" id="IPR003661">
    <property type="entry name" value="HisK_dim/P_dom"/>
</dbReference>
<dbReference type="PANTHER" id="PTHR43304:SF1">
    <property type="entry name" value="PAC DOMAIN-CONTAINING PROTEIN"/>
    <property type="match status" value="1"/>
</dbReference>
<dbReference type="KEGG" id="hsal:JMJ58_11510"/>
<dbReference type="InterPro" id="IPR003594">
    <property type="entry name" value="HATPase_dom"/>
</dbReference>
<evidence type="ECO:0000256" key="5">
    <source>
        <dbReference type="ARBA" id="ARBA00022777"/>
    </source>
</evidence>
<name>A0A8T8DWI7_9EURY</name>
<dbReference type="Pfam" id="PF16926">
    <property type="entry name" value="HisKA_4TM"/>
    <property type="match status" value="1"/>
</dbReference>
<sequence>MRLWDRSMAVIGGRNAIILLAGLYLALAVGWAFLPTTPKLTLPSVLFVSSFIGGSGFVLLVGGYRLPDTDIHPRFYSTIAGWCLVGIGVMLAILALYNLQPGPNLSSPLWSVSILTGFSCVAGYGVGTYAAQAKTHAYRLERQNHQLERTQAELRESNERLEQFAYAASHDLQEPLRMVSSYLELVDRRYGDELDDDGEEFLEYAIDGSVRMKEMIDGLLEYSRVDTQGEQFEPVDLAEVVANVREDLQLQIDETDTSIETGELPHVEGDRSQLRQLFQNLLSNAIEYSGDEPPRIDVSAEPDTEEWIISVRDNGIGIDSEDQDRIFEVFQRLHSQDEHSGTGIGLALCERIVKRHGGEIRVDSSPGEGTTFTFSLPAVTNETENPPPPSDLIST</sequence>
<dbReference type="CDD" id="cd00082">
    <property type="entry name" value="HisKA"/>
    <property type="match status" value="1"/>
</dbReference>
<keyword evidence="6" id="KW-0175">Coiled coil</keyword>
<evidence type="ECO:0000259" key="9">
    <source>
        <dbReference type="PROSITE" id="PS50109"/>
    </source>
</evidence>
<feature type="transmembrane region" description="Helical" evidence="8">
    <location>
        <begin position="12"/>
        <end position="34"/>
    </location>
</feature>
<dbReference type="PROSITE" id="PS50109">
    <property type="entry name" value="HIS_KIN"/>
    <property type="match status" value="1"/>
</dbReference>
<evidence type="ECO:0000256" key="3">
    <source>
        <dbReference type="ARBA" id="ARBA00022553"/>
    </source>
</evidence>
<dbReference type="InterPro" id="IPR004358">
    <property type="entry name" value="Sig_transdc_His_kin-like_C"/>
</dbReference>
<evidence type="ECO:0000313" key="10">
    <source>
        <dbReference type="EMBL" id="QRV13590.1"/>
    </source>
</evidence>
<dbReference type="OrthoDB" id="8127at2157"/>
<dbReference type="InterPro" id="IPR052162">
    <property type="entry name" value="Sensor_kinase/Photoreceptor"/>
</dbReference>
<keyword evidence="8" id="KW-1133">Transmembrane helix</keyword>
<evidence type="ECO:0000256" key="2">
    <source>
        <dbReference type="ARBA" id="ARBA00012438"/>
    </source>
</evidence>
<dbReference type="RefSeq" id="WP_204746601.1">
    <property type="nucleotide sequence ID" value="NZ_CP069188.1"/>
</dbReference>
<dbReference type="Pfam" id="PF00512">
    <property type="entry name" value="HisKA"/>
    <property type="match status" value="1"/>
</dbReference>
<dbReference type="InterPro" id="IPR036890">
    <property type="entry name" value="HATPase_C_sf"/>
</dbReference>
<feature type="compositionally biased region" description="Polar residues" evidence="7">
    <location>
        <begin position="367"/>
        <end position="384"/>
    </location>
</feature>
<evidence type="ECO:0000256" key="1">
    <source>
        <dbReference type="ARBA" id="ARBA00000085"/>
    </source>
</evidence>
<evidence type="ECO:0000256" key="7">
    <source>
        <dbReference type="SAM" id="MobiDB-lite"/>
    </source>
</evidence>
<proteinExistence type="predicted"/>
<dbReference type="Pfam" id="PF02518">
    <property type="entry name" value="HATPase_c"/>
    <property type="match status" value="1"/>
</dbReference>
<dbReference type="InterPro" id="IPR005467">
    <property type="entry name" value="His_kinase_dom"/>
</dbReference>
<dbReference type="Gene3D" id="1.10.287.130">
    <property type="match status" value="1"/>
</dbReference>
<dbReference type="SUPFAM" id="SSF47384">
    <property type="entry name" value="Homodimeric domain of signal transducing histidine kinase"/>
    <property type="match status" value="1"/>
</dbReference>
<dbReference type="AlphaFoldDB" id="A0A8T8DWI7"/>
<protein>
    <recommendedName>
        <fullName evidence="2">histidine kinase</fullName>
        <ecNumber evidence="2">2.7.13.3</ecNumber>
    </recommendedName>
</protein>
<dbReference type="InterPro" id="IPR036097">
    <property type="entry name" value="HisK_dim/P_sf"/>
</dbReference>
<dbReference type="Proteomes" id="UP000637819">
    <property type="component" value="Chromosome"/>
</dbReference>
<keyword evidence="8" id="KW-0812">Transmembrane</keyword>
<evidence type="ECO:0000256" key="4">
    <source>
        <dbReference type="ARBA" id="ARBA00022679"/>
    </source>
</evidence>
<feature type="domain" description="Histidine kinase" evidence="9">
    <location>
        <begin position="167"/>
        <end position="380"/>
    </location>
</feature>
<keyword evidence="11" id="KW-1185">Reference proteome</keyword>
<dbReference type="SMART" id="SM00387">
    <property type="entry name" value="HATPase_c"/>
    <property type="match status" value="1"/>
</dbReference>
<keyword evidence="3" id="KW-0597">Phosphoprotein</keyword>
<feature type="compositionally biased region" description="Pro residues" evidence="7">
    <location>
        <begin position="385"/>
        <end position="395"/>
    </location>
</feature>
<keyword evidence="4" id="KW-0808">Transferase</keyword>
<keyword evidence="8" id="KW-0472">Membrane</keyword>
<dbReference type="PRINTS" id="PR00344">
    <property type="entry name" value="BCTRLSENSOR"/>
</dbReference>
<organism evidence="10 11">
    <name type="scientific">Haloterrigena salifodinae</name>
    <dbReference type="NCBI Taxonomy" id="2675099"/>
    <lineage>
        <taxon>Archaea</taxon>
        <taxon>Methanobacteriati</taxon>
        <taxon>Methanobacteriota</taxon>
        <taxon>Stenosarchaea group</taxon>
        <taxon>Halobacteria</taxon>
        <taxon>Halobacteriales</taxon>
        <taxon>Natrialbaceae</taxon>
        <taxon>Haloterrigena</taxon>
    </lineage>
</organism>
<comment type="catalytic activity">
    <reaction evidence="1">
        <text>ATP + protein L-histidine = ADP + protein N-phospho-L-histidine.</text>
        <dbReference type="EC" id="2.7.13.3"/>
    </reaction>
</comment>
<dbReference type="InterPro" id="IPR031623">
    <property type="entry name" value="HisKA_4TM"/>
</dbReference>
<evidence type="ECO:0000256" key="6">
    <source>
        <dbReference type="SAM" id="Coils"/>
    </source>
</evidence>
<dbReference type="PANTHER" id="PTHR43304">
    <property type="entry name" value="PHYTOCHROME-LIKE PROTEIN CPH1"/>
    <property type="match status" value="1"/>
</dbReference>
<evidence type="ECO:0000313" key="11">
    <source>
        <dbReference type="Proteomes" id="UP000637819"/>
    </source>
</evidence>
<feature type="transmembrane region" description="Helical" evidence="8">
    <location>
        <begin position="109"/>
        <end position="131"/>
    </location>
</feature>
<gene>
    <name evidence="10" type="ORF">JMJ58_11510</name>
</gene>
<dbReference type="EC" id="2.7.13.3" evidence="2"/>
<dbReference type="Gene3D" id="3.30.565.10">
    <property type="entry name" value="Histidine kinase-like ATPase, C-terminal domain"/>
    <property type="match status" value="1"/>
</dbReference>
<dbReference type="SUPFAM" id="SSF55874">
    <property type="entry name" value="ATPase domain of HSP90 chaperone/DNA topoisomerase II/histidine kinase"/>
    <property type="match status" value="1"/>
</dbReference>
<dbReference type="SMART" id="SM00388">
    <property type="entry name" value="HisKA"/>
    <property type="match status" value="1"/>
</dbReference>
<feature type="region of interest" description="Disordered" evidence="7">
    <location>
        <begin position="360"/>
        <end position="395"/>
    </location>
</feature>
<feature type="transmembrane region" description="Helical" evidence="8">
    <location>
        <begin position="75"/>
        <end position="97"/>
    </location>
</feature>
<keyword evidence="5" id="KW-0418">Kinase</keyword>
<feature type="transmembrane region" description="Helical" evidence="8">
    <location>
        <begin position="40"/>
        <end position="63"/>
    </location>
</feature>
<dbReference type="GeneID" id="62875760"/>
<dbReference type="EMBL" id="CP069188">
    <property type="protein sequence ID" value="QRV13590.1"/>
    <property type="molecule type" value="Genomic_DNA"/>
</dbReference>
<evidence type="ECO:0000256" key="8">
    <source>
        <dbReference type="SAM" id="Phobius"/>
    </source>
</evidence>
<reference evidence="10 11" key="1">
    <citation type="submission" date="2021-01" db="EMBL/GenBank/DDBJ databases">
        <title>Genome Sequence and Methylation Pattern of Haloterrigena salifodinae BOL5-1, An Extremely Halophilic Archaeon from a Bolivian Salt Mine.</title>
        <authorList>
            <person name="DasSarma P."/>
            <person name="Anton B.P."/>
            <person name="DasSarma S.L."/>
            <person name="von Ehrenheim H.A.L."/>
            <person name="Martinez F.L."/>
            <person name="Guzman D."/>
            <person name="Roberts R.J."/>
            <person name="DasSarma S."/>
        </authorList>
    </citation>
    <scope>NUCLEOTIDE SEQUENCE [LARGE SCALE GENOMIC DNA]</scope>
    <source>
        <strain evidence="10 11">BOL5-1</strain>
    </source>
</reference>